<dbReference type="Gene3D" id="2.170.260.10">
    <property type="entry name" value="paz domain"/>
    <property type="match status" value="1"/>
</dbReference>
<dbReference type="GO" id="GO:0008270">
    <property type="term" value="F:zinc ion binding"/>
    <property type="evidence" value="ECO:0007669"/>
    <property type="project" value="UniProtKB-KW"/>
</dbReference>
<evidence type="ECO:0000313" key="6">
    <source>
        <dbReference type="Proteomes" id="UP000664534"/>
    </source>
</evidence>
<dbReference type="OrthoDB" id="10252740at2759"/>
<dbReference type="InterPro" id="IPR032472">
    <property type="entry name" value="ArgoL2"/>
</dbReference>
<feature type="domain" description="Piwi" evidence="4">
    <location>
        <begin position="631"/>
        <end position="954"/>
    </location>
</feature>
<dbReference type="PANTHER" id="PTHR22891">
    <property type="entry name" value="EUKARYOTIC TRANSLATION INITIATION FACTOR 2C"/>
    <property type="match status" value="1"/>
</dbReference>
<dbReference type="InterPro" id="IPR036397">
    <property type="entry name" value="RNaseH_sf"/>
</dbReference>
<dbReference type="Pfam" id="PF02171">
    <property type="entry name" value="Piwi"/>
    <property type="match status" value="1"/>
</dbReference>
<protein>
    <submittedName>
        <fullName evidence="5">Uncharacterized protein</fullName>
    </submittedName>
</protein>
<dbReference type="EMBL" id="CAJPDT010000070">
    <property type="protein sequence ID" value="CAF9933360.1"/>
    <property type="molecule type" value="Genomic_DNA"/>
</dbReference>
<keyword evidence="1" id="KW-0862">Zinc</keyword>
<dbReference type="InterPro" id="IPR045246">
    <property type="entry name" value="Piwi_ago-like"/>
</dbReference>
<dbReference type="PROSITE" id="PS50158">
    <property type="entry name" value="ZF_CCHC"/>
    <property type="match status" value="1"/>
</dbReference>
<dbReference type="InterPro" id="IPR036085">
    <property type="entry name" value="PAZ_dom_sf"/>
</dbReference>
<dbReference type="Proteomes" id="UP000664534">
    <property type="component" value="Unassembled WGS sequence"/>
</dbReference>
<dbReference type="SMART" id="SM00950">
    <property type="entry name" value="Piwi"/>
    <property type="match status" value="1"/>
</dbReference>
<organism evidence="5 6">
    <name type="scientific">Imshaugia aleurites</name>
    <dbReference type="NCBI Taxonomy" id="172621"/>
    <lineage>
        <taxon>Eukaryota</taxon>
        <taxon>Fungi</taxon>
        <taxon>Dikarya</taxon>
        <taxon>Ascomycota</taxon>
        <taxon>Pezizomycotina</taxon>
        <taxon>Lecanoromycetes</taxon>
        <taxon>OSLEUM clade</taxon>
        <taxon>Lecanoromycetidae</taxon>
        <taxon>Lecanorales</taxon>
        <taxon>Lecanorineae</taxon>
        <taxon>Parmeliaceae</taxon>
        <taxon>Imshaugia</taxon>
    </lineage>
</organism>
<dbReference type="Gene3D" id="3.40.50.2300">
    <property type="match status" value="1"/>
</dbReference>
<keyword evidence="1" id="KW-0479">Metal-binding</keyword>
<dbReference type="AlphaFoldDB" id="A0A8H3G082"/>
<accession>A0A8H3G082</accession>
<dbReference type="InterPro" id="IPR003165">
    <property type="entry name" value="Piwi"/>
</dbReference>
<keyword evidence="1" id="KW-0863">Zinc-finger</keyword>
<dbReference type="CDD" id="cd04657">
    <property type="entry name" value="Piwi_ago-like"/>
    <property type="match status" value="1"/>
</dbReference>
<dbReference type="PROSITE" id="PS50822">
    <property type="entry name" value="PIWI"/>
    <property type="match status" value="1"/>
</dbReference>
<dbReference type="Pfam" id="PF00098">
    <property type="entry name" value="zf-CCHC"/>
    <property type="match status" value="1"/>
</dbReference>
<feature type="region of interest" description="Disordered" evidence="2">
    <location>
        <begin position="363"/>
        <end position="382"/>
    </location>
</feature>
<evidence type="ECO:0000259" key="4">
    <source>
        <dbReference type="PROSITE" id="PS50822"/>
    </source>
</evidence>
<evidence type="ECO:0000256" key="1">
    <source>
        <dbReference type="PROSITE-ProRule" id="PRU00047"/>
    </source>
</evidence>
<gene>
    <name evidence="5" type="ORF">IMSHALPRED_009326</name>
</gene>
<evidence type="ECO:0000256" key="2">
    <source>
        <dbReference type="SAM" id="MobiDB-lite"/>
    </source>
</evidence>
<dbReference type="SUPFAM" id="SSF53098">
    <property type="entry name" value="Ribonuclease H-like"/>
    <property type="match status" value="1"/>
</dbReference>
<dbReference type="GO" id="GO:0003676">
    <property type="term" value="F:nucleic acid binding"/>
    <property type="evidence" value="ECO:0007669"/>
    <property type="project" value="InterPro"/>
</dbReference>
<name>A0A8H3G082_9LECA</name>
<dbReference type="Pfam" id="PF16486">
    <property type="entry name" value="ArgoN"/>
    <property type="match status" value="1"/>
</dbReference>
<sequence>MPQRNCGKPGHFARECPKGNSGSNPTLGSRPGLQQRPYDGGGTRDRGSMATLPETSAEMKAQIKEEDILVERFGDICRTAVRLPYRPSYGTKGKQLELRTNYFPIGMPRELILHRYTIKVDARHDVNGDELPAPKNKKLKQIIRILLNHLESRSLKSPIATDFKSNLICSGKIPQDAWNPTIKYFHEGDNAPGKDPQEYQLHIEELLPNLHISGLQDFLNSAGGSARYESKESMLQALNIVLGHHAKSTPTTTMVGANRAYTDDRETEKRSLEAGLEAIRGYFLSVRLASFRTLVNVNVSHGAFYEAKLGAGANPLMRLMDKIWGRYQLEEQKDNWSTLESFVKGLKVRTSYLKDSDGNHITQVRPIRGFSSPEDGEGQDPKPKVEMFAAPPNRVWFYLDENDGKDVKKQGDRLKGMMGGAKNKYISVEEYFMSKYSVESDKNGTYPVINFGSKKDPRYVPTEACFVEPGQLAKLNPDQTETMMNFAVRPPSDNKDSIEKRGLGALGLSPIAPTTREFGFDVDNEMISVCGRKLKPPSVYYKGQKTAEKAPGGWNLKGNEFEASLPNALDNKLKRWGCLKFYDSSKYDSAMAEFRKILRTCGIQTDEPFTATLNEAKMRTWIQKHHEQMDILLIILPAKETALYNRMKRLGDGDKGIHTVCVIGGPKQFYKCNGTYCANVALKFNLKLKGTNHKLGDSDLGIISQGKTMVVGIDVVHPSPGTGKASVASMVASIDKDLAQWPVDLRVQVREGQEMLDKIGIMLQSRLDLWAKKHGVFPENILVYRDGVSESQYKQVLDTELEEMQTTSRSLYEKAKQPRPQFTLVIVGKRHHTRFFPPENSPHCDGNGNFERGIVVDRGITEARNWDFFLQSHDALKGTARPAHYYVLWDEIFTNTKLEPTHKVCQPGLQPADRLEQVTHSMCYLFGRATKAVKIPAPVYYADIACERAGRYLVGQSTDAESTTSDNRNMTAAQRDKLCGELQVKIKVHDRLKDDMFYI</sequence>
<dbReference type="Gene3D" id="4.10.60.10">
    <property type="entry name" value="Zinc finger, CCHC-type"/>
    <property type="match status" value="1"/>
</dbReference>
<dbReference type="Pfam" id="PF16488">
    <property type="entry name" value="ArgoL2"/>
    <property type="match status" value="1"/>
</dbReference>
<comment type="caution">
    <text evidence="5">The sequence shown here is derived from an EMBL/GenBank/DDBJ whole genome shotgun (WGS) entry which is preliminary data.</text>
</comment>
<reference evidence="5" key="1">
    <citation type="submission" date="2021-03" db="EMBL/GenBank/DDBJ databases">
        <authorList>
            <person name="Tagirdzhanova G."/>
        </authorList>
    </citation>
    <scope>NUCLEOTIDE SEQUENCE</scope>
</reference>
<dbReference type="Pfam" id="PF08699">
    <property type="entry name" value="ArgoL1"/>
    <property type="match status" value="1"/>
</dbReference>
<evidence type="ECO:0000259" key="3">
    <source>
        <dbReference type="PROSITE" id="PS50158"/>
    </source>
</evidence>
<keyword evidence="6" id="KW-1185">Reference proteome</keyword>
<feature type="domain" description="CCHC-type" evidence="3">
    <location>
        <begin position="5"/>
        <end position="18"/>
    </location>
</feature>
<dbReference type="Gene3D" id="3.30.420.10">
    <property type="entry name" value="Ribonuclease H-like superfamily/Ribonuclease H"/>
    <property type="match status" value="1"/>
</dbReference>
<dbReference type="SMART" id="SM00343">
    <property type="entry name" value="ZnF_C2HC"/>
    <property type="match status" value="1"/>
</dbReference>
<dbReference type="InterPro" id="IPR014811">
    <property type="entry name" value="ArgoL1"/>
</dbReference>
<proteinExistence type="predicted"/>
<dbReference type="SMART" id="SM01163">
    <property type="entry name" value="DUF1785"/>
    <property type="match status" value="1"/>
</dbReference>
<dbReference type="SUPFAM" id="SSF101690">
    <property type="entry name" value="PAZ domain"/>
    <property type="match status" value="1"/>
</dbReference>
<dbReference type="InterPro" id="IPR032474">
    <property type="entry name" value="Argonaute_N"/>
</dbReference>
<evidence type="ECO:0000313" key="5">
    <source>
        <dbReference type="EMBL" id="CAF9933360.1"/>
    </source>
</evidence>
<dbReference type="InterPro" id="IPR012337">
    <property type="entry name" value="RNaseH-like_sf"/>
</dbReference>
<feature type="region of interest" description="Disordered" evidence="2">
    <location>
        <begin position="1"/>
        <end position="56"/>
    </location>
</feature>
<dbReference type="InterPro" id="IPR001878">
    <property type="entry name" value="Znf_CCHC"/>
</dbReference>
<dbReference type="InterPro" id="IPR036875">
    <property type="entry name" value="Znf_CCHC_sf"/>
</dbReference>
<dbReference type="SUPFAM" id="SSF57756">
    <property type="entry name" value="Retrovirus zinc finger-like domains"/>
    <property type="match status" value="1"/>
</dbReference>
<dbReference type="CDD" id="cd02846">
    <property type="entry name" value="PAZ_argonaute_like"/>
    <property type="match status" value="1"/>
</dbReference>